<sequence>MLVNYEVANGYQLWFMQNDHSKLLVYYGRDVSEGKCAFFKGKKPKGKTKDVRCSTNSNKGDTPDDAECSSKPATKKNGRISEIMKKKWNDKKEYEKKRLQKSVPCPFRLWACWMSTEMSFQIKSSYPDHKCCRNYTLGSLVTYRLIAHHYAREIIDNPSLTYRYIQNSIKGKFLLYVSLGQCKRAKICALYNHDGGLIEHYSKLLEYRKAVLESNPGSTCHLETEDMDDDGKITFKRMYICFKGIKQGWLNACRKVIGLDDCFLMHTCKGQLLTAIEDLYIGYGGGITVISNGHKGLLEVVAVPYEMASNAESINLPFILVVA</sequence>
<feature type="region of interest" description="Disordered" evidence="1">
    <location>
        <begin position="43"/>
        <end position="75"/>
    </location>
</feature>
<reference evidence="2" key="1">
    <citation type="journal article" date="2022" name="Int. J. Mol. Sci.">
        <title>Draft Genome of Tanacetum Coccineum: Genomic Comparison of Closely Related Tanacetum-Family Plants.</title>
        <authorList>
            <person name="Yamashiro T."/>
            <person name="Shiraishi A."/>
            <person name="Nakayama K."/>
            <person name="Satake H."/>
        </authorList>
    </citation>
    <scope>NUCLEOTIDE SEQUENCE</scope>
</reference>
<dbReference type="PANTHER" id="PTHR31973">
    <property type="entry name" value="POLYPROTEIN, PUTATIVE-RELATED"/>
    <property type="match status" value="1"/>
</dbReference>
<gene>
    <name evidence="2" type="ORF">Tco_0974467</name>
</gene>
<evidence type="ECO:0000313" key="3">
    <source>
        <dbReference type="Proteomes" id="UP001151760"/>
    </source>
</evidence>
<dbReference type="PANTHER" id="PTHR31973:SF189">
    <property type="entry name" value="TRANSPOSASE, MUDR, PLANT, MULE TRANSPOSASE DOMAIN PROTEIN-RELATED"/>
    <property type="match status" value="1"/>
</dbReference>
<keyword evidence="3" id="KW-1185">Reference proteome</keyword>
<organism evidence="2 3">
    <name type="scientific">Tanacetum coccineum</name>
    <dbReference type="NCBI Taxonomy" id="301880"/>
    <lineage>
        <taxon>Eukaryota</taxon>
        <taxon>Viridiplantae</taxon>
        <taxon>Streptophyta</taxon>
        <taxon>Embryophyta</taxon>
        <taxon>Tracheophyta</taxon>
        <taxon>Spermatophyta</taxon>
        <taxon>Magnoliopsida</taxon>
        <taxon>eudicotyledons</taxon>
        <taxon>Gunneridae</taxon>
        <taxon>Pentapetalae</taxon>
        <taxon>asterids</taxon>
        <taxon>campanulids</taxon>
        <taxon>Asterales</taxon>
        <taxon>Asteraceae</taxon>
        <taxon>Asteroideae</taxon>
        <taxon>Anthemideae</taxon>
        <taxon>Anthemidinae</taxon>
        <taxon>Tanacetum</taxon>
    </lineage>
</organism>
<reference evidence="2" key="2">
    <citation type="submission" date="2022-01" db="EMBL/GenBank/DDBJ databases">
        <authorList>
            <person name="Yamashiro T."/>
            <person name="Shiraishi A."/>
            <person name="Satake H."/>
            <person name="Nakayama K."/>
        </authorList>
    </citation>
    <scope>NUCLEOTIDE SEQUENCE</scope>
</reference>
<evidence type="ECO:0000313" key="2">
    <source>
        <dbReference type="EMBL" id="GJT48310.1"/>
    </source>
</evidence>
<comment type="caution">
    <text evidence="2">The sequence shown here is derived from an EMBL/GenBank/DDBJ whole genome shotgun (WGS) entry which is preliminary data.</text>
</comment>
<dbReference type="Proteomes" id="UP001151760">
    <property type="component" value="Unassembled WGS sequence"/>
</dbReference>
<accession>A0ABQ5EBM9</accession>
<proteinExistence type="predicted"/>
<protein>
    <submittedName>
        <fullName evidence="2">Uncharacterized protein</fullName>
    </submittedName>
</protein>
<dbReference type="EMBL" id="BQNB010016143">
    <property type="protein sequence ID" value="GJT48310.1"/>
    <property type="molecule type" value="Genomic_DNA"/>
</dbReference>
<evidence type="ECO:0000256" key="1">
    <source>
        <dbReference type="SAM" id="MobiDB-lite"/>
    </source>
</evidence>
<name>A0ABQ5EBM9_9ASTR</name>